<evidence type="ECO:0000256" key="8">
    <source>
        <dbReference type="ARBA" id="ARBA00022842"/>
    </source>
</evidence>
<evidence type="ECO:0000256" key="4">
    <source>
        <dbReference type="ARBA" id="ARBA00012895"/>
    </source>
</evidence>
<comment type="caution">
    <text evidence="13">The sequence shown here is derived from an EMBL/GenBank/DDBJ whole genome shotgun (WGS) entry which is preliminary data.</text>
</comment>
<dbReference type="PANTHER" id="PTHR45866">
    <property type="entry name" value="DNA GYRASE/TOPOISOMERASE SUBUNIT B"/>
    <property type="match status" value="1"/>
</dbReference>
<dbReference type="SUPFAM" id="SSF54211">
    <property type="entry name" value="Ribosomal protein S5 domain 2-like"/>
    <property type="match status" value="1"/>
</dbReference>
<dbReference type="EC" id="5.6.2.2" evidence="4"/>
<reference evidence="13" key="1">
    <citation type="journal article" date="2020" name="mSystems">
        <title>Genome- and Community-Level Interaction Insights into Carbon Utilization and Element Cycling Functions of Hydrothermarchaeota in Hydrothermal Sediment.</title>
        <authorList>
            <person name="Zhou Z."/>
            <person name="Liu Y."/>
            <person name="Xu W."/>
            <person name="Pan J."/>
            <person name="Luo Z.H."/>
            <person name="Li M."/>
        </authorList>
    </citation>
    <scope>NUCLEOTIDE SEQUENCE [LARGE SCALE GENOMIC DNA]</scope>
    <source>
        <strain evidence="13">SpSt-769</strain>
    </source>
</reference>
<name>A0A7C4ASB3_9BACT</name>
<gene>
    <name evidence="13" type="ORF">ENV54_09010</name>
</gene>
<dbReference type="Gene3D" id="3.30.565.10">
    <property type="entry name" value="Histidine kinase-like ATPase, C-terminal domain"/>
    <property type="match status" value="1"/>
</dbReference>
<dbReference type="InterPro" id="IPR002288">
    <property type="entry name" value="DNA_gyrase_B_C"/>
</dbReference>
<dbReference type="GO" id="GO:0003677">
    <property type="term" value="F:DNA binding"/>
    <property type="evidence" value="ECO:0007669"/>
    <property type="project" value="UniProtKB-KW"/>
</dbReference>
<evidence type="ECO:0000256" key="2">
    <source>
        <dbReference type="ARBA" id="ARBA00001946"/>
    </source>
</evidence>
<dbReference type="GO" id="GO:0046872">
    <property type="term" value="F:metal ion binding"/>
    <property type="evidence" value="ECO:0007669"/>
    <property type="project" value="UniProtKB-KW"/>
</dbReference>
<evidence type="ECO:0000256" key="6">
    <source>
        <dbReference type="ARBA" id="ARBA00022741"/>
    </source>
</evidence>
<accession>A0A7C4ASB3</accession>
<keyword evidence="10" id="KW-0238">DNA-binding</keyword>
<dbReference type="SUPFAM" id="SSF56719">
    <property type="entry name" value="Type II DNA topoisomerase"/>
    <property type="match status" value="1"/>
</dbReference>
<dbReference type="Pfam" id="PF00204">
    <property type="entry name" value="DNA_gyraseB"/>
    <property type="match status" value="1"/>
</dbReference>
<dbReference type="Gene3D" id="3.40.50.670">
    <property type="match status" value="1"/>
</dbReference>
<dbReference type="GO" id="GO:0006265">
    <property type="term" value="P:DNA topological change"/>
    <property type="evidence" value="ECO:0007669"/>
    <property type="project" value="InterPro"/>
</dbReference>
<dbReference type="PROSITE" id="PS00177">
    <property type="entry name" value="TOPOISOMERASE_II"/>
    <property type="match status" value="1"/>
</dbReference>
<dbReference type="SMART" id="SM00387">
    <property type="entry name" value="HATPase_c"/>
    <property type="match status" value="1"/>
</dbReference>
<dbReference type="InterPro" id="IPR003594">
    <property type="entry name" value="HATPase_dom"/>
</dbReference>
<dbReference type="InterPro" id="IPR036890">
    <property type="entry name" value="HATPase_C_sf"/>
</dbReference>
<evidence type="ECO:0000256" key="9">
    <source>
        <dbReference type="ARBA" id="ARBA00023029"/>
    </source>
</evidence>
<dbReference type="Pfam" id="PF00986">
    <property type="entry name" value="DNA_gyraseB_C"/>
    <property type="match status" value="1"/>
</dbReference>
<dbReference type="InterPro" id="IPR020568">
    <property type="entry name" value="Ribosomal_Su5_D2-typ_SF"/>
</dbReference>
<dbReference type="Pfam" id="PF02518">
    <property type="entry name" value="HATPase_c"/>
    <property type="match status" value="1"/>
</dbReference>
<dbReference type="InterPro" id="IPR013759">
    <property type="entry name" value="Topo_IIA_B_C"/>
</dbReference>
<dbReference type="InterPro" id="IPR006171">
    <property type="entry name" value="TOPRIM_dom"/>
</dbReference>
<dbReference type="CDD" id="cd16928">
    <property type="entry name" value="HATPase_GyrB-like"/>
    <property type="match status" value="1"/>
</dbReference>
<dbReference type="PRINTS" id="PR01159">
    <property type="entry name" value="DNAGYRASEB"/>
</dbReference>
<dbReference type="GO" id="GO:0005524">
    <property type="term" value="F:ATP binding"/>
    <property type="evidence" value="ECO:0007669"/>
    <property type="project" value="UniProtKB-KW"/>
</dbReference>
<evidence type="ECO:0000256" key="11">
    <source>
        <dbReference type="ARBA" id="ARBA00023235"/>
    </source>
</evidence>
<sequence>MKTSYTVKDIQVLKGLEAVRKRPGMYIGNTGSEGLHQLLWEIIDNSVDEALNGHCDSIEVILHADGSVSVKDNGRGIPTEIHPSTGKNTVETIFCNLHAGGKFDEDVYKVAGGLHGVGASVVNALSETMKVEVARAGFRYVQEFSRGNPTSSLQKNGRANGSGTTVTFRPDPLIFAHRAFSHDVIRQRLKTKAFLIAGLSISFRDENTMSEETFHYPQGIKDFLEDALQNKQPLESQPIYISHKNEIRLEAAITWTTETSCHILSFVNSIPTPAGGTHETGFKNGVSRALKAYMEKRNGLPKAVKGITGEDVREGMVAILSVFLHGNLEFQGQTKDRLNSSLASQVEPILRNHLETWLHQNPGQAAIIANRVMLAAQARQAARVARDEVAKKNTSRRLTLPGKLADCSLSSRDATELFIVEGDSAGGSSKQARDRTFQAVLPIRGKILNVEQASLDKLLANKEIQSLIQSIGANIGSSFDYSRLRYGKVIINTDADVDGHHIATLLLTFFYRYLPELVRRGHVYLAMPPLYRITVGNGKKAKVHYVFSDAEKDKILQSRNGKEVEVQRFKGLGEMDAATLKSTTMDPATRTILRVGIKDEGRANEIVDTLMGKDVRKRFVFIKEHAKEIEHLDV</sequence>
<dbReference type="AlphaFoldDB" id="A0A7C4ASB3"/>
<keyword evidence="8" id="KW-0460">Magnesium</keyword>
<dbReference type="SUPFAM" id="SSF55874">
    <property type="entry name" value="ATPase domain of HSP90 chaperone/DNA topoisomerase II/histidine kinase"/>
    <property type="match status" value="1"/>
</dbReference>
<evidence type="ECO:0000256" key="10">
    <source>
        <dbReference type="ARBA" id="ARBA00023125"/>
    </source>
</evidence>
<dbReference type="NCBIfam" id="NF004189">
    <property type="entry name" value="PRK05644.1"/>
    <property type="match status" value="1"/>
</dbReference>
<comment type="similarity">
    <text evidence="3">Belongs to the type II topoisomerase GyrB family.</text>
</comment>
<dbReference type="SMART" id="SM00433">
    <property type="entry name" value="TOP2c"/>
    <property type="match status" value="1"/>
</dbReference>
<feature type="domain" description="Toprim" evidence="12">
    <location>
        <begin position="415"/>
        <end position="529"/>
    </location>
</feature>
<protein>
    <recommendedName>
        <fullName evidence="4">DNA topoisomerase (ATP-hydrolyzing)</fullName>
        <ecNumber evidence="4">5.6.2.2</ecNumber>
    </recommendedName>
</protein>
<dbReference type="FunFam" id="3.40.50.670:FF:000001">
    <property type="entry name" value="DNA topoisomerase 2"/>
    <property type="match status" value="1"/>
</dbReference>
<evidence type="ECO:0000259" key="12">
    <source>
        <dbReference type="PROSITE" id="PS50880"/>
    </source>
</evidence>
<dbReference type="InterPro" id="IPR014721">
    <property type="entry name" value="Ribsml_uS5_D2-typ_fold_subgr"/>
</dbReference>
<evidence type="ECO:0000256" key="3">
    <source>
        <dbReference type="ARBA" id="ARBA00010708"/>
    </source>
</evidence>
<dbReference type="PANTHER" id="PTHR45866:SF1">
    <property type="entry name" value="DNA GYRASE SUBUNIT B, MITOCHONDRIAL"/>
    <property type="match status" value="1"/>
</dbReference>
<comment type="catalytic activity">
    <reaction evidence="1">
        <text>ATP-dependent breakage, passage and rejoining of double-stranded DNA.</text>
        <dbReference type="EC" id="5.6.2.2"/>
    </reaction>
</comment>
<dbReference type="InterPro" id="IPR001241">
    <property type="entry name" value="Topo_IIA"/>
</dbReference>
<dbReference type="PRINTS" id="PR00418">
    <property type="entry name" value="TPI2FAMILY"/>
</dbReference>
<dbReference type="Gene3D" id="3.30.230.10">
    <property type="match status" value="1"/>
</dbReference>
<keyword evidence="6" id="KW-0547">Nucleotide-binding</keyword>
<keyword evidence="11 13" id="KW-0413">Isomerase</keyword>
<evidence type="ECO:0000256" key="5">
    <source>
        <dbReference type="ARBA" id="ARBA00022723"/>
    </source>
</evidence>
<dbReference type="GO" id="GO:0003918">
    <property type="term" value="F:DNA topoisomerase type II (double strand cut, ATP-hydrolyzing) activity"/>
    <property type="evidence" value="ECO:0007669"/>
    <property type="project" value="UniProtKB-EC"/>
</dbReference>
<dbReference type="FunFam" id="3.30.565.10:FF:000002">
    <property type="entry name" value="DNA gyrase subunit B"/>
    <property type="match status" value="1"/>
</dbReference>
<keyword evidence="5" id="KW-0479">Metal-binding</keyword>
<dbReference type="PROSITE" id="PS50880">
    <property type="entry name" value="TOPRIM"/>
    <property type="match status" value="1"/>
</dbReference>
<dbReference type="InterPro" id="IPR018522">
    <property type="entry name" value="TopoIIA_CS"/>
</dbReference>
<organism evidence="13">
    <name type="scientific">Desulfomonile tiedjei</name>
    <dbReference type="NCBI Taxonomy" id="2358"/>
    <lineage>
        <taxon>Bacteria</taxon>
        <taxon>Pseudomonadati</taxon>
        <taxon>Thermodesulfobacteriota</taxon>
        <taxon>Desulfomonilia</taxon>
        <taxon>Desulfomonilales</taxon>
        <taxon>Desulfomonilaceae</taxon>
        <taxon>Desulfomonile</taxon>
    </lineage>
</organism>
<evidence type="ECO:0000313" key="13">
    <source>
        <dbReference type="EMBL" id="HGH61421.1"/>
    </source>
</evidence>
<dbReference type="CDD" id="cd00822">
    <property type="entry name" value="TopoII_Trans_DNA_gyrase"/>
    <property type="match status" value="1"/>
</dbReference>
<evidence type="ECO:0000256" key="7">
    <source>
        <dbReference type="ARBA" id="ARBA00022840"/>
    </source>
</evidence>
<dbReference type="InterPro" id="IPR013760">
    <property type="entry name" value="Topo_IIA-like_dom_sf"/>
</dbReference>
<dbReference type="InterPro" id="IPR000565">
    <property type="entry name" value="Topo_IIA_B"/>
</dbReference>
<dbReference type="EMBL" id="DTGT01000282">
    <property type="protein sequence ID" value="HGH61421.1"/>
    <property type="molecule type" value="Genomic_DNA"/>
</dbReference>
<keyword evidence="9" id="KW-0799">Topoisomerase</keyword>
<dbReference type="InterPro" id="IPR013506">
    <property type="entry name" value="Topo_IIA_bsu_dom2"/>
</dbReference>
<proteinExistence type="inferred from homology"/>
<evidence type="ECO:0000256" key="1">
    <source>
        <dbReference type="ARBA" id="ARBA00000185"/>
    </source>
</evidence>
<comment type="cofactor">
    <cofactor evidence="2">
        <name>Mg(2+)</name>
        <dbReference type="ChEBI" id="CHEBI:18420"/>
    </cofactor>
</comment>
<keyword evidence="7" id="KW-0067">ATP-binding</keyword>
<dbReference type="Pfam" id="PF01751">
    <property type="entry name" value="Toprim"/>
    <property type="match status" value="1"/>
</dbReference>